<accession>A0A9K3GHI0</accession>
<dbReference type="EMBL" id="BDIP01000680">
    <property type="protein sequence ID" value="GIQ82391.1"/>
    <property type="molecule type" value="Genomic_DNA"/>
</dbReference>
<gene>
    <name evidence="1" type="ORF">KIPB_003519</name>
</gene>
<evidence type="ECO:0000313" key="1">
    <source>
        <dbReference type="EMBL" id="GIQ82391.1"/>
    </source>
</evidence>
<evidence type="ECO:0000313" key="2">
    <source>
        <dbReference type="Proteomes" id="UP000265618"/>
    </source>
</evidence>
<dbReference type="AlphaFoldDB" id="A0A9K3GHI0"/>
<dbReference type="Proteomes" id="UP000265618">
    <property type="component" value="Unassembled WGS sequence"/>
</dbReference>
<keyword evidence="2" id="KW-1185">Reference proteome</keyword>
<name>A0A9K3GHI0_9EUKA</name>
<organism evidence="1 2">
    <name type="scientific">Kipferlia bialata</name>
    <dbReference type="NCBI Taxonomy" id="797122"/>
    <lineage>
        <taxon>Eukaryota</taxon>
        <taxon>Metamonada</taxon>
        <taxon>Carpediemonas-like organisms</taxon>
        <taxon>Kipferlia</taxon>
    </lineage>
</organism>
<protein>
    <submittedName>
        <fullName evidence="1">Uncharacterized protein</fullName>
    </submittedName>
</protein>
<comment type="caution">
    <text evidence="1">The sequence shown here is derived from an EMBL/GenBank/DDBJ whole genome shotgun (WGS) entry which is preliminary data.</text>
</comment>
<sequence length="77" mass="8616">MILLTSCSLEWASRPGSGAAPPTRQTLVIACASAREPRLGRWDRDTSITEGVHVFSWQLPEAARQNPKRLKQHARFC</sequence>
<reference evidence="1 2" key="1">
    <citation type="journal article" date="2018" name="PLoS ONE">
        <title>The draft genome of Kipferlia bialata reveals reductive genome evolution in fornicate parasites.</title>
        <authorList>
            <person name="Tanifuji G."/>
            <person name="Takabayashi S."/>
            <person name="Kume K."/>
            <person name="Takagi M."/>
            <person name="Nakayama T."/>
            <person name="Kamikawa R."/>
            <person name="Inagaki Y."/>
            <person name="Hashimoto T."/>
        </authorList>
    </citation>
    <scope>NUCLEOTIDE SEQUENCE [LARGE SCALE GENOMIC DNA]</scope>
    <source>
        <strain evidence="1">NY0173</strain>
    </source>
</reference>
<proteinExistence type="predicted"/>